<dbReference type="PANTHER" id="PTHR38926">
    <property type="entry name" value="F-BOX DOMAIN CONTAINING PROTEIN, EXPRESSED"/>
    <property type="match status" value="1"/>
</dbReference>
<gene>
    <name evidence="3" type="ORF">R1flu_013692</name>
</gene>
<dbReference type="EMBL" id="JBHFFA010000004">
    <property type="protein sequence ID" value="KAL2629006.1"/>
    <property type="molecule type" value="Genomic_DNA"/>
</dbReference>
<dbReference type="InterPro" id="IPR001611">
    <property type="entry name" value="Leu-rich_rpt"/>
</dbReference>
<dbReference type="Pfam" id="PF13516">
    <property type="entry name" value="LRR_6"/>
    <property type="match status" value="1"/>
</dbReference>
<feature type="domain" description="F-box" evidence="2">
    <location>
        <begin position="41"/>
        <end position="82"/>
    </location>
</feature>
<sequence>MSLRERGEKLMDPSAITHAAGEENDDDDEAGSRVGWAEMLPETLVEVFKRLPLKDRLQTVPQICKTWRKASLDPACWQFVDLKEWCISQNGEVIDRMVKLAVERSCGSLQELHVTNLNSDASLQFLAQSRLSSMKTLCIPGSNVTENGLCEVILAMPTLVHLDISRCSAIKSRALEVIGKTCKSLTRLDRSMWPLTMASMGPSDDSEAMAIAQNMPKLKHLEMSSGWLSNAGLVAILDRCPDLEYLDVRNCWNVRFENSSAVSKSDKLLQFHVSSIESDYDDDEDDEDYVDEWDYTTELWGDFDYLEDYIEDDIF</sequence>
<proteinExistence type="predicted"/>
<feature type="compositionally biased region" description="Basic and acidic residues" evidence="1">
    <location>
        <begin position="1"/>
        <end position="11"/>
    </location>
</feature>
<evidence type="ECO:0000313" key="4">
    <source>
        <dbReference type="Proteomes" id="UP001605036"/>
    </source>
</evidence>
<name>A0ABD1YDZ3_9MARC</name>
<evidence type="ECO:0000259" key="2">
    <source>
        <dbReference type="Pfam" id="PF12937"/>
    </source>
</evidence>
<evidence type="ECO:0000313" key="3">
    <source>
        <dbReference type="EMBL" id="KAL2629006.1"/>
    </source>
</evidence>
<evidence type="ECO:0000256" key="1">
    <source>
        <dbReference type="SAM" id="MobiDB-lite"/>
    </source>
</evidence>
<dbReference type="SUPFAM" id="SSF81383">
    <property type="entry name" value="F-box domain"/>
    <property type="match status" value="1"/>
</dbReference>
<dbReference type="Proteomes" id="UP001605036">
    <property type="component" value="Unassembled WGS sequence"/>
</dbReference>
<dbReference type="Pfam" id="PF12937">
    <property type="entry name" value="F-box-like"/>
    <property type="match status" value="1"/>
</dbReference>
<dbReference type="InterPro" id="IPR036047">
    <property type="entry name" value="F-box-like_dom_sf"/>
</dbReference>
<keyword evidence="4" id="KW-1185">Reference proteome</keyword>
<dbReference type="InterPro" id="IPR032675">
    <property type="entry name" value="LRR_dom_sf"/>
</dbReference>
<reference evidence="3 4" key="1">
    <citation type="submission" date="2024-09" db="EMBL/GenBank/DDBJ databases">
        <title>Chromosome-scale assembly of Riccia fluitans.</title>
        <authorList>
            <person name="Paukszto L."/>
            <person name="Sawicki J."/>
            <person name="Karawczyk K."/>
            <person name="Piernik-Szablinska J."/>
            <person name="Szczecinska M."/>
            <person name="Mazdziarz M."/>
        </authorList>
    </citation>
    <scope>NUCLEOTIDE SEQUENCE [LARGE SCALE GENOMIC DNA]</scope>
    <source>
        <strain evidence="3">Rf_01</strain>
        <tissue evidence="3">Aerial parts of the thallus</tissue>
    </source>
</reference>
<dbReference type="Gene3D" id="3.80.10.10">
    <property type="entry name" value="Ribonuclease Inhibitor"/>
    <property type="match status" value="1"/>
</dbReference>
<dbReference type="Gene3D" id="1.20.1280.50">
    <property type="match status" value="1"/>
</dbReference>
<accession>A0ABD1YDZ3</accession>
<comment type="caution">
    <text evidence="3">The sequence shown here is derived from an EMBL/GenBank/DDBJ whole genome shotgun (WGS) entry which is preliminary data.</text>
</comment>
<protein>
    <recommendedName>
        <fullName evidence="2">F-box domain-containing protein</fullName>
    </recommendedName>
</protein>
<dbReference type="InterPro" id="IPR001810">
    <property type="entry name" value="F-box_dom"/>
</dbReference>
<dbReference type="SMART" id="SM00367">
    <property type="entry name" value="LRR_CC"/>
    <property type="match status" value="4"/>
</dbReference>
<feature type="region of interest" description="Disordered" evidence="1">
    <location>
        <begin position="1"/>
        <end position="31"/>
    </location>
</feature>
<dbReference type="AlphaFoldDB" id="A0ABD1YDZ3"/>
<organism evidence="3 4">
    <name type="scientific">Riccia fluitans</name>
    <dbReference type="NCBI Taxonomy" id="41844"/>
    <lineage>
        <taxon>Eukaryota</taxon>
        <taxon>Viridiplantae</taxon>
        <taxon>Streptophyta</taxon>
        <taxon>Embryophyta</taxon>
        <taxon>Marchantiophyta</taxon>
        <taxon>Marchantiopsida</taxon>
        <taxon>Marchantiidae</taxon>
        <taxon>Marchantiales</taxon>
        <taxon>Ricciaceae</taxon>
        <taxon>Riccia</taxon>
    </lineage>
</organism>
<dbReference type="PANTHER" id="PTHR38926:SF5">
    <property type="entry name" value="F-BOX AND LEUCINE-RICH REPEAT PROTEIN 6"/>
    <property type="match status" value="1"/>
</dbReference>
<dbReference type="InterPro" id="IPR006553">
    <property type="entry name" value="Leu-rich_rpt_Cys-con_subtyp"/>
</dbReference>
<dbReference type="SUPFAM" id="SSF52047">
    <property type="entry name" value="RNI-like"/>
    <property type="match status" value="1"/>
</dbReference>